<dbReference type="InterPro" id="IPR045530">
    <property type="entry name" value="DO-GTPase1"/>
</dbReference>
<comment type="caution">
    <text evidence="2">The sequence shown here is derived from an EMBL/GenBank/DDBJ whole genome shotgun (WGS) entry which is preliminary data.</text>
</comment>
<protein>
    <recommendedName>
        <fullName evidence="1">Double-GTPase 1 domain-containing protein</fullName>
    </recommendedName>
</protein>
<evidence type="ECO:0000313" key="3">
    <source>
        <dbReference type="Proteomes" id="UP000317977"/>
    </source>
</evidence>
<dbReference type="AlphaFoldDB" id="A0A5C6F6B5"/>
<name>A0A5C6F6B5_9BACT</name>
<gene>
    <name evidence="2" type="ORF">Poly59_22300</name>
</gene>
<sequence>MSSSTAGKSIIMVGGPNVGKSHYTFQLYGRLSSKTCGLKLRAMPNQELFQEGLDRLNRGLAAKHTSTAQYDNADLLLTDDEGNDFDLLWPDYGGEQISQMLATRGVDEAWQSRLMSAHGILLFIRPDTILDFKNIVDQPIELELKSRDEKKSESTDCRLTLETQVGLVELLQILLFAGQLNRVTRLSSPKLTILMTCWDEIINPSGTPAKVLQGRLPLLHQFITSNWREDSVNVYGLSALGRSLDKKKPDPEFAKLGPSSQGYVVGTEGKQTEDLTVVLSQLLKPSDAN</sequence>
<accession>A0A5C6F6B5</accession>
<reference evidence="2 3" key="1">
    <citation type="submission" date="2019-02" db="EMBL/GenBank/DDBJ databases">
        <title>Deep-cultivation of Planctomycetes and their phenomic and genomic characterization uncovers novel biology.</title>
        <authorList>
            <person name="Wiegand S."/>
            <person name="Jogler M."/>
            <person name="Boedeker C."/>
            <person name="Pinto D."/>
            <person name="Vollmers J."/>
            <person name="Rivas-Marin E."/>
            <person name="Kohn T."/>
            <person name="Peeters S.H."/>
            <person name="Heuer A."/>
            <person name="Rast P."/>
            <person name="Oberbeckmann S."/>
            <person name="Bunk B."/>
            <person name="Jeske O."/>
            <person name="Meyerdierks A."/>
            <person name="Storesund J.E."/>
            <person name="Kallscheuer N."/>
            <person name="Luecker S."/>
            <person name="Lage O.M."/>
            <person name="Pohl T."/>
            <person name="Merkel B.J."/>
            <person name="Hornburger P."/>
            <person name="Mueller R.-W."/>
            <person name="Bruemmer F."/>
            <person name="Labrenz M."/>
            <person name="Spormann A.M."/>
            <person name="Op Den Camp H."/>
            <person name="Overmann J."/>
            <person name="Amann R."/>
            <person name="Jetten M.S.M."/>
            <person name="Mascher T."/>
            <person name="Medema M.H."/>
            <person name="Devos D.P."/>
            <person name="Kaster A.-K."/>
            <person name="Ovreas L."/>
            <person name="Rohde M."/>
            <person name="Galperin M.Y."/>
            <person name="Jogler C."/>
        </authorList>
    </citation>
    <scope>NUCLEOTIDE SEQUENCE [LARGE SCALE GENOMIC DNA]</scope>
    <source>
        <strain evidence="2 3">Poly59</strain>
    </source>
</reference>
<keyword evidence="3" id="KW-1185">Reference proteome</keyword>
<dbReference type="OrthoDB" id="9758793at2"/>
<dbReference type="Pfam" id="PF19975">
    <property type="entry name" value="DO-GTPase1"/>
    <property type="match status" value="1"/>
</dbReference>
<dbReference type="Proteomes" id="UP000317977">
    <property type="component" value="Unassembled WGS sequence"/>
</dbReference>
<dbReference type="EMBL" id="SJPX01000002">
    <property type="protein sequence ID" value="TWU55927.1"/>
    <property type="molecule type" value="Genomic_DNA"/>
</dbReference>
<organism evidence="2 3">
    <name type="scientific">Rubripirellula reticaptiva</name>
    <dbReference type="NCBI Taxonomy" id="2528013"/>
    <lineage>
        <taxon>Bacteria</taxon>
        <taxon>Pseudomonadati</taxon>
        <taxon>Planctomycetota</taxon>
        <taxon>Planctomycetia</taxon>
        <taxon>Pirellulales</taxon>
        <taxon>Pirellulaceae</taxon>
        <taxon>Rubripirellula</taxon>
    </lineage>
</organism>
<proteinExistence type="predicted"/>
<feature type="domain" description="Double-GTPase 1" evidence="1">
    <location>
        <begin position="11"/>
        <end position="281"/>
    </location>
</feature>
<evidence type="ECO:0000313" key="2">
    <source>
        <dbReference type="EMBL" id="TWU55927.1"/>
    </source>
</evidence>
<dbReference type="RefSeq" id="WP_146534032.1">
    <property type="nucleotide sequence ID" value="NZ_SJPX01000002.1"/>
</dbReference>
<evidence type="ECO:0000259" key="1">
    <source>
        <dbReference type="Pfam" id="PF19975"/>
    </source>
</evidence>